<dbReference type="AlphaFoldDB" id="A0A2T3KQP9"/>
<dbReference type="Proteomes" id="UP000240530">
    <property type="component" value="Unassembled WGS sequence"/>
</dbReference>
<protein>
    <recommendedName>
        <fullName evidence="3">DUF4440 domain-containing protein</fullName>
    </recommendedName>
</protein>
<evidence type="ECO:0000313" key="2">
    <source>
        <dbReference type="Proteomes" id="UP000240530"/>
    </source>
</evidence>
<accession>A0A2T3KQP9</accession>
<sequence>MKFTLLSDDEIWQVATLMMDNLMDASTRRDHVAHIRDFTPRLKAIVTKDYLDQVCEQYQADKGFFTERVPLTIFKRPDSAIVVWKQFFSKAEGEFMAEMVLVYQNDRFLCDHVTVL</sequence>
<gene>
    <name evidence="1" type="ORF">C0W93_18640</name>
</gene>
<name>A0A2T3KQP9_PHOLD</name>
<dbReference type="RefSeq" id="WP_107185998.1">
    <property type="nucleotide sequence ID" value="NZ_CP131575.1"/>
</dbReference>
<dbReference type="EMBL" id="PYNS01000029">
    <property type="protein sequence ID" value="PSV08511.1"/>
    <property type="molecule type" value="Genomic_DNA"/>
</dbReference>
<proteinExistence type="predicted"/>
<organism evidence="1 2">
    <name type="scientific">Photobacterium leiognathi subsp. mandapamensis</name>
    <name type="common">Photobacterium mandapamensis</name>
    <dbReference type="NCBI Taxonomy" id="48408"/>
    <lineage>
        <taxon>Bacteria</taxon>
        <taxon>Pseudomonadati</taxon>
        <taxon>Pseudomonadota</taxon>
        <taxon>Gammaproteobacteria</taxon>
        <taxon>Vibrionales</taxon>
        <taxon>Vibrionaceae</taxon>
        <taxon>Photobacterium</taxon>
    </lineage>
</organism>
<comment type="caution">
    <text evidence="1">The sequence shown here is derived from an EMBL/GenBank/DDBJ whole genome shotgun (WGS) entry which is preliminary data.</text>
</comment>
<reference evidence="1 2" key="1">
    <citation type="submission" date="2018-03" db="EMBL/GenBank/DDBJ databases">
        <title>Whole genome sequencing of Histamine producing bacteria.</title>
        <authorList>
            <person name="Butler K."/>
        </authorList>
    </citation>
    <scope>NUCLEOTIDE SEQUENCE [LARGE SCALE GENOMIC DNA]</scope>
    <source>
        <strain evidence="1 2">Res.4.1</strain>
    </source>
</reference>
<evidence type="ECO:0008006" key="3">
    <source>
        <dbReference type="Google" id="ProtNLM"/>
    </source>
</evidence>
<evidence type="ECO:0000313" key="1">
    <source>
        <dbReference type="EMBL" id="PSV08511.1"/>
    </source>
</evidence>